<organism evidence="1 2">
    <name type="scientific">Malassezia globosa (strain ATCC MYA-4612 / CBS 7966)</name>
    <name type="common">Dandruff-associated fungus</name>
    <dbReference type="NCBI Taxonomy" id="425265"/>
    <lineage>
        <taxon>Eukaryota</taxon>
        <taxon>Fungi</taxon>
        <taxon>Dikarya</taxon>
        <taxon>Basidiomycota</taxon>
        <taxon>Ustilaginomycotina</taxon>
        <taxon>Malasseziomycetes</taxon>
        <taxon>Malasseziales</taxon>
        <taxon>Malasseziaceae</taxon>
        <taxon>Malassezia</taxon>
    </lineage>
</organism>
<protein>
    <submittedName>
        <fullName evidence="1">Uncharacterized protein</fullName>
    </submittedName>
</protein>
<proteinExistence type="predicted"/>
<dbReference type="GO" id="GO:0005794">
    <property type="term" value="C:Golgi apparatus"/>
    <property type="evidence" value="ECO:0007669"/>
    <property type="project" value="TreeGrafter"/>
</dbReference>
<dbReference type="STRING" id="425265.A8PRE5"/>
<evidence type="ECO:0000313" key="2">
    <source>
        <dbReference type="Proteomes" id="UP000008837"/>
    </source>
</evidence>
<dbReference type="Proteomes" id="UP000008837">
    <property type="component" value="Unassembled WGS sequence"/>
</dbReference>
<dbReference type="GO" id="GO:0030008">
    <property type="term" value="C:TRAPP complex"/>
    <property type="evidence" value="ECO:0007669"/>
    <property type="project" value="TreeGrafter"/>
</dbReference>
<reference evidence="1 2" key="1">
    <citation type="journal article" date="2007" name="Proc. Natl. Acad. Sci. U.S.A.">
        <title>Dandruff-associated Malassezia genomes reveal convergent and divergent virulence traits shared with plant and human fungal pathogens.</title>
        <authorList>
            <person name="Xu J."/>
            <person name="Saunders C.W."/>
            <person name="Hu P."/>
            <person name="Grant R.A."/>
            <person name="Boekhout T."/>
            <person name="Kuramae E.E."/>
            <person name="Kronstad J.W."/>
            <person name="Deangelis Y.M."/>
            <person name="Reeder N.L."/>
            <person name="Johnstone K.R."/>
            <person name="Leland M."/>
            <person name="Fieno A.M."/>
            <person name="Begley W.M."/>
            <person name="Sun Y."/>
            <person name="Lacey M.P."/>
            <person name="Chaudhary T."/>
            <person name="Keough T."/>
            <person name="Chu L."/>
            <person name="Sears R."/>
            <person name="Yuan B."/>
            <person name="Dawson T.L.Jr."/>
        </authorList>
    </citation>
    <scope>NUCLEOTIDE SEQUENCE [LARGE SCALE GENOMIC DNA]</scope>
    <source>
        <strain evidence="2">ATCC MYA-4612 / CBS 7966</strain>
    </source>
</reference>
<dbReference type="OrthoDB" id="428342at2759"/>
<dbReference type="PANTHER" id="PTHR21581">
    <property type="entry name" value="D-ALANYL-D-ALANINE CARBOXYPEPTIDASE"/>
    <property type="match status" value="1"/>
</dbReference>
<gene>
    <name evidence="1" type="ORF">MGL_0034</name>
</gene>
<dbReference type="OMA" id="WHIRAIR"/>
<dbReference type="EMBL" id="AAYY01000001">
    <property type="protein sequence ID" value="EDP45045.1"/>
    <property type="molecule type" value="Genomic_DNA"/>
</dbReference>
<sequence>MESLWKVLESVQVYNEHRTQLVPLVESYHVPFALHVFHAQEKLHNGEREQGVELMWKHLQFANRKAKETSTSNIWQTRAIRVTLLLASLLIERDEISAADTLVQSLVVKLDASNAKDPVLSLALARLFWEIGDHKQASAMLNCARSSSVSEQHDMHAALVHHCVLGEYLNQPHMEPTALSTVKDFESSHVCQSLTNTMSMEAFFQGQIGESIRILEQLLHAHPTTFATSSSLASNLLTLHSLSSNDVKEEKQRVVRFLVQWAGDDPSCVHPR</sequence>
<keyword evidence="2" id="KW-1185">Reference proteome</keyword>
<dbReference type="RefSeq" id="XP_001732259.1">
    <property type="nucleotide sequence ID" value="XM_001732207.1"/>
</dbReference>
<dbReference type="AlphaFoldDB" id="A8PRE5"/>
<dbReference type="VEuPathDB" id="FungiDB:MGL_0034"/>
<dbReference type="PANTHER" id="PTHR21581:SF6">
    <property type="entry name" value="TRAFFICKING PROTEIN PARTICLE COMPLEX SUBUNIT 12"/>
    <property type="match status" value="1"/>
</dbReference>
<dbReference type="GeneID" id="5856565"/>
<evidence type="ECO:0000313" key="1">
    <source>
        <dbReference type="EMBL" id="EDP45045.1"/>
    </source>
</evidence>
<dbReference type="InParanoid" id="A8PRE5"/>
<comment type="caution">
    <text evidence="1">The sequence shown here is derived from an EMBL/GenBank/DDBJ whole genome shotgun (WGS) entry which is preliminary data.</text>
</comment>
<dbReference type="KEGG" id="mgl:MGL_0034"/>
<name>A8PRE5_MALGO</name>
<accession>A8PRE5</accession>